<evidence type="ECO:0008006" key="4">
    <source>
        <dbReference type="Google" id="ProtNLM"/>
    </source>
</evidence>
<sequence length="172" mass="16718">MNRPRLVSIALISAAALALAGCGGEETATPTSSTPTASAVAPTSAAASPSVAPSSPAAGGAPVTVNEKVVCESAEKAGQEMKKALIAVVQSGKEPSAEVYRKILADLGDKLTSLLPAGGVGEVVGALTRFASEAGRAAAAADPATAADNPAFEKAGTDLTAACKAAGVKVNF</sequence>
<evidence type="ECO:0000313" key="3">
    <source>
        <dbReference type="Proteomes" id="UP000199393"/>
    </source>
</evidence>
<organism evidence="2 3">
    <name type="scientific">Micromonospora krabiensis</name>
    <dbReference type="NCBI Taxonomy" id="307121"/>
    <lineage>
        <taxon>Bacteria</taxon>
        <taxon>Bacillati</taxon>
        <taxon>Actinomycetota</taxon>
        <taxon>Actinomycetes</taxon>
        <taxon>Micromonosporales</taxon>
        <taxon>Micromonosporaceae</taxon>
        <taxon>Micromonospora</taxon>
    </lineage>
</organism>
<name>A0A1C3N1L4_9ACTN</name>
<dbReference type="OrthoDB" id="3397569at2"/>
<gene>
    <name evidence="2" type="ORF">GA0070620_1959</name>
</gene>
<dbReference type="PROSITE" id="PS51257">
    <property type="entry name" value="PROKAR_LIPOPROTEIN"/>
    <property type="match status" value="1"/>
</dbReference>
<evidence type="ECO:0000256" key="1">
    <source>
        <dbReference type="SAM" id="SignalP"/>
    </source>
</evidence>
<dbReference type="EMBL" id="LT598496">
    <property type="protein sequence ID" value="SBV26470.1"/>
    <property type="molecule type" value="Genomic_DNA"/>
</dbReference>
<keyword evidence="3" id="KW-1185">Reference proteome</keyword>
<dbReference type="AlphaFoldDB" id="A0A1C3N1L4"/>
<reference evidence="3" key="1">
    <citation type="submission" date="2016-06" db="EMBL/GenBank/DDBJ databases">
        <authorList>
            <person name="Varghese N."/>
        </authorList>
    </citation>
    <scope>NUCLEOTIDE SEQUENCE [LARGE SCALE GENOMIC DNA]</scope>
    <source>
        <strain evidence="3">DSM 45344</strain>
    </source>
</reference>
<feature type="chain" id="PRO_5039317001" description="Lipoprotein" evidence="1">
    <location>
        <begin position="21"/>
        <end position="172"/>
    </location>
</feature>
<protein>
    <recommendedName>
        <fullName evidence="4">Lipoprotein</fullName>
    </recommendedName>
</protein>
<proteinExistence type="predicted"/>
<keyword evidence="1" id="KW-0732">Signal</keyword>
<accession>A0A1C3N1L4</accession>
<dbReference type="Proteomes" id="UP000199393">
    <property type="component" value="Chromosome I"/>
</dbReference>
<evidence type="ECO:0000313" key="2">
    <source>
        <dbReference type="EMBL" id="SBV26470.1"/>
    </source>
</evidence>
<dbReference type="RefSeq" id="WP_157741580.1">
    <property type="nucleotide sequence ID" value="NZ_JBHRWG010000003.1"/>
</dbReference>
<feature type="signal peptide" evidence="1">
    <location>
        <begin position="1"/>
        <end position="20"/>
    </location>
</feature>